<reference evidence="2" key="1">
    <citation type="journal article" date="2015" name="Nature">
        <title>Complex archaea that bridge the gap between prokaryotes and eukaryotes.</title>
        <authorList>
            <person name="Spang A."/>
            <person name="Saw J.H."/>
            <person name="Jorgensen S.L."/>
            <person name="Zaremba-Niedzwiedzka K."/>
            <person name="Martijn J."/>
            <person name="Lind A.E."/>
            <person name="van Eijk R."/>
            <person name="Schleper C."/>
            <person name="Guy L."/>
            <person name="Ettema T.J."/>
        </authorList>
    </citation>
    <scope>NUCLEOTIDE SEQUENCE</scope>
</reference>
<organism evidence="2">
    <name type="scientific">marine sediment metagenome</name>
    <dbReference type="NCBI Taxonomy" id="412755"/>
    <lineage>
        <taxon>unclassified sequences</taxon>
        <taxon>metagenomes</taxon>
        <taxon>ecological metagenomes</taxon>
    </lineage>
</organism>
<comment type="caution">
    <text evidence="2">The sequence shown here is derived from an EMBL/GenBank/DDBJ whole genome shotgun (WGS) entry which is preliminary data.</text>
</comment>
<accession>A0A0F9SYW1</accession>
<feature type="compositionally biased region" description="Basic and acidic residues" evidence="1">
    <location>
        <begin position="1"/>
        <end position="41"/>
    </location>
</feature>
<evidence type="ECO:0000256" key="1">
    <source>
        <dbReference type="SAM" id="MobiDB-lite"/>
    </source>
</evidence>
<feature type="region of interest" description="Disordered" evidence="1">
    <location>
        <begin position="194"/>
        <end position="218"/>
    </location>
</feature>
<proteinExistence type="predicted"/>
<gene>
    <name evidence="2" type="ORF">LCGC14_0414150</name>
</gene>
<feature type="region of interest" description="Disordered" evidence="1">
    <location>
        <begin position="1"/>
        <end position="68"/>
    </location>
</feature>
<protein>
    <submittedName>
        <fullName evidence="2">Uncharacterized protein</fullName>
    </submittedName>
</protein>
<feature type="compositionally biased region" description="Basic and acidic residues" evidence="1">
    <location>
        <begin position="197"/>
        <end position="218"/>
    </location>
</feature>
<dbReference type="EMBL" id="LAZR01000369">
    <property type="protein sequence ID" value="KKN72129.1"/>
    <property type="molecule type" value="Genomic_DNA"/>
</dbReference>
<sequence>MPPNKDVEAVKEEVEVPTDEEKKSDAAEDEKAVDETIDEKPTALGVKPKDEAEEGPEDEKQKYEDFTLPEGVTLDESKLERAIPVFQELGLDQGKAQKAVDLFTEMQAADSKAQRQEFLDLQQDWLKQLDNHPDFGGDKKEETLEMANKVVGRFGGDELRTVLNDTGMGNHWALIMAFARIGRLLTEDQLVTAGSKAADHSKPMTDGELFYPEHEKTN</sequence>
<name>A0A0F9SYW1_9ZZZZ</name>
<dbReference type="AlphaFoldDB" id="A0A0F9SYW1"/>
<evidence type="ECO:0000313" key="2">
    <source>
        <dbReference type="EMBL" id="KKN72129.1"/>
    </source>
</evidence>